<feature type="coiled-coil region" evidence="6">
    <location>
        <begin position="777"/>
        <end position="804"/>
    </location>
</feature>
<dbReference type="PANTHER" id="PTHR23157:SF25">
    <property type="entry name" value="GRIP AND COILED-COIL DOMAIN-CONTAINING PROTEIN 1"/>
    <property type="match status" value="1"/>
</dbReference>
<dbReference type="RefSeq" id="XP_024358104.1">
    <property type="nucleotide sequence ID" value="XM_024502336.2"/>
</dbReference>
<dbReference type="RefSeq" id="XP_024358103.1">
    <property type="nucleotide sequence ID" value="XM_024502335.2"/>
</dbReference>
<feature type="compositionally biased region" description="Basic and acidic residues" evidence="7">
    <location>
        <begin position="175"/>
        <end position="187"/>
    </location>
</feature>
<reference evidence="9 11" key="1">
    <citation type="journal article" date="2008" name="Science">
        <title>The Physcomitrella genome reveals evolutionary insights into the conquest of land by plants.</title>
        <authorList>
            <person name="Rensing S."/>
            <person name="Lang D."/>
            <person name="Zimmer A."/>
            <person name="Terry A."/>
            <person name="Salamov A."/>
            <person name="Shapiro H."/>
            <person name="Nishiyama T."/>
            <person name="Perroud P.-F."/>
            <person name="Lindquist E."/>
            <person name="Kamisugi Y."/>
            <person name="Tanahashi T."/>
            <person name="Sakakibara K."/>
            <person name="Fujita T."/>
            <person name="Oishi K."/>
            <person name="Shin-I T."/>
            <person name="Kuroki Y."/>
            <person name="Toyoda A."/>
            <person name="Suzuki Y."/>
            <person name="Hashimoto A."/>
            <person name="Yamaguchi K."/>
            <person name="Sugano A."/>
            <person name="Kohara Y."/>
            <person name="Fujiyama A."/>
            <person name="Anterola A."/>
            <person name="Aoki S."/>
            <person name="Ashton N."/>
            <person name="Barbazuk W.B."/>
            <person name="Barker E."/>
            <person name="Bennetzen J."/>
            <person name="Bezanilla M."/>
            <person name="Blankenship R."/>
            <person name="Cho S.H."/>
            <person name="Dutcher S."/>
            <person name="Estelle M."/>
            <person name="Fawcett J.A."/>
            <person name="Gundlach H."/>
            <person name="Hanada K."/>
            <person name="Heyl A."/>
            <person name="Hicks K.A."/>
            <person name="Hugh J."/>
            <person name="Lohr M."/>
            <person name="Mayer K."/>
            <person name="Melkozernov A."/>
            <person name="Murata T."/>
            <person name="Nelson D."/>
            <person name="Pils B."/>
            <person name="Prigge M."/>
            <person name="Reiss B."/>
            <person name="Renner T."/>
            <person name="Rombauts S."/>
            <person name="Rushton P."/>
            <person name="Sanderfoot A."/>
            <person name="Schween G."/>
            <person name="Shiu S.-H."/>
            <person name="Stueber K."/>
            <person name="Theodoulou F.L."/>
            <person name="Tu H."/>
            <person name="Van de Peer Y."/>
            <person name="Verrier P.J."/>
            <person name="Waters E."/>
            <person name="Wood A."/>
            <person name="Yang L."/>
            <person name="Cove D."/>
            <person name="Cuming A."/>
            <person name="Hasebe M."/>
            <person name="Lucas S."/>
            <person name="Mishler D.B."/>
            <person name="Reski R."/>
            <person name="Grigoriev I."/>
            <person name="Quatrano R.S."/>
            <person name="Boore J.L."/>
        </authorList>
    </citation>
    <scope>NUCLEOTIDE SEQUENCE [LARGE SCALE GENOMIC DNA]</scope>
    <source>
        <strain evidence="10 11">cv. Gransden 2004</strain>
    </source>
</reference>
<dbReference type="Gramene" id="Pp3c20_18210V3.1">
    <property type="protein sequence ID" value="PAC:32948025.CDS.1"/>
    <property type="gene ID" value="Pp3c20_18210"/>
</dbReference>
<reference evidence="9 11" key="2">
    <citation type="journal article" date="2018" name="Plant J.">
        <title>The Physcomitrella patens chromosome-scale assembly reveals moss genome structure and evolution.</title>
        <authorList>
            <person name="Lang D."/>
            <person name="Ullrich K.K."/>
            <person name="Murat F."/>
            <person name="Fuchs J."/>
            <person name="Jenkins J."/>
            <person name="Haas F.B."/>
            <person name="Piednoel M."/>
            <person name="Gundlach H."/>
            <person name="Van Bel M."/>
            <person name="Meyberg R."/>
            <person name="Vives C."/>
            <person name="Morata J."/>
            <person name="Symeonidi A."/>
            <person name="Hiss M."/>
            <person name="Muchero W."/>
            <person name="Kamisugi Y."/>
            <person name="Saleh O."/>
            <person name="Blanc G."/>
            <person name="Decker E.L."/>
            <person name="van Gessel N."/>
            <person name="Grimwood J."/>
            <person name="Hayes R.D."/>
            <person name="Graham S.W."/>
            <person name="Gunter L.E."/>
            <person name="McDaniel S.F."/>
            <person name="Hoernstein S.N.W."/>
            <person name="Larsson A."/>
            <person name="Li F.W."/>
            <person name="Perroud P.F."/>
            <person name="Phillips J."/>
            <person name="Ranjan P."/>
            <person name="Rokshar D.S."/>
            <person name="Rothfels C.J."/>
            <person name="Schneider L."/>
            <person name="Shu S."/>
            <person name="Stevenson D.W."/>
            <person name="Thummler F."/>
            <person name="Tillich M."/>
            <person name="Villarreal Aguilar J.C."/>
            <person name="Widiez T."/>
            <person name="Wong G.K."/>
            <person name="Wymore A."/>
            <person name="Zhang Y."/>
            <person name="Zimmer A.D."/>
            <person name="Quatrano R.S."/>
            <person name="Mayer K.F.X."/>
            <person name="Goodstein D."/>
            <person name="Casacuberta J.M."/>
            <person name="Vandepoele K."/>
            <person name="Reski R."/>
            <person name="Cuming A.C."/>
            <person name="Tuskan G.A."/>
            <person name="Maumus F."/>
            <person name="Salse J."/>
            <person name="Schmutz J."/>
            <person name="Rensing S.A."/>
        </authorList>
    </citation>
    <scope>NUCLEOTIDE SEQUENCE [LARGE SCALE GENOMIC DNA]</scope>
    <source>
        <strain evidence="10 11">cv. Gransden 2004</strain>
    </source>
</reference>
<feature type="coiled-coil region" evidence="6">
    <location>
        <begin position="6"/>
        <end position="51"/>
    </location>
</feature>
<dbReference type="AlphaFoldDB" id="A0A2K1IVQ1"/>
<organism evidence="9">
    <name type="scientific">Physcomitrium patens</name>
    <name type="common">Spreading-leaved earth moss</name>
    <name type="synonym">Physcomitrella patens</name>
    <dbReference type="NCBI Taxonomy" id="3218"/>
    <lineage>
        <taxon>Eukaryota</taxon>
        <taxon>Viridiplantae</taxon>
        <taxon>Streptophyta</taxon>
        <taxon>Embryophyta</taxon>
        <taxon>Bryophyta</taxon>
        <taxon>Bryophytina</taxon>
        <taxon>Bryopsida</taxon>
        <taxon>Funariidae</taxon>
        <taxon>Funariales</taxon>
        <taxon>Funariaceae</taxon>
        <taxon>Physcomitrium</taxon>
    </lineage>
</organism>
<dbReference type="OrthoDB" id="1926336at2759"/>
<reference evidence="10" key="3">
    <citation type="submission" date="2020-12" db="UniProtKB">
        <authorList>
            <consortium name="EnsemblPlants"/>
        </authorList>
    </citation>
    <scope>IDENTIFICATION</scope>
</reference>
<feature type="coiled-coil region" evidence="6">
    <location>
        <begin position="210"/>
        <end position="385"/>
    </location>
</feature>
<dbReference type="Pfam" id="PF01465">
    <property type="entry name" value="GRIP"/>
    <property type="match status" value="1"/>
</dbReference>
<protein>
    <recommendedName>
        <fullName evidence="8">GRIP domain-containing protein</fullName>
    </recommendedName>
</protein>
<evidence type="ECO:0000256" key="2">
    <source>
        <dbReference type="ARBA" id="ARBA00004496"/>
    </source>
</evidence>
<evidence type="ECO:0000256" key="4">
    <source>
        <dbReference type="ARBA" id="ARBA00023054"/>
    </source>
</evidence>
<dbReference type="EnsemblPlants" id="Pp3c20_18210V3.1">
    <property type="protein sequence ID" value="PAC:32948025.CDS.1"/>
    <property type="gene ID" value="Pp3c20_18210"/>
</dbReference>
<evidence type="ECO:0000259" key="8">
    <source>
        <dbReference type="PROSITE" id="PS50913"/>
    </source>
</evidence>
<dbReference type="GO" id="GO:0005794">
    <property type="term" value="C:Golgi apparatus"/>
    <property type="evidence" value="ECO:0000318"/>
    <property type="project" value="GO_Central"/>
</dbReference>
<dbReference type="Gramene" id="Pp3c20_18210V3.2">
    <property type="protein sequence ID" value="PAC:32948026.CDS.1"/>
    <property type="gene ID" value="Pp3c20_18210"/>
</dbReference>
<dbReference type="Proteomes" id="UP000006727">
    <property type="component" value="Chromosome 20"/>
</dbReference>
<dbReference type="PANTHER" id="PTHR23157">
    <property type="entry name" value="GRIP AND COILED-COIL DOMAIN-CONTAINING PROTEIN 1"/>
    <property type="match status" value="1"/>
</dbReference>
<evidence type="ECO:0000313" key="11">
    <source>
        <dbReference type="Proteomes" id="UP000006727"/>
    </source>
</evidence>
<evidence type="ECO:0000256" key="6">
    <source>
        <dbReference type="SAM" id="Coils"/>
    </source>
</evidence>
<feature type="region of interest" description="Disordered" evidence="7">
    <location>
        <begin position="175"/>
        <end position="204"/>
    </location>
</feature>
<feature type="compositionally biased region" description="Polar residues" evidence="7">
    <location>
        <begin position="66"/>
        <end position="93"/>
    </location>
</feature>
<dbReference type="OMA" id="METEYHE"/>
<dbReference type="SMART" id="SM00755">
    <property type="entry name" value="Grip"/>
    <property type="match status" value="1"/>
</dbReference>
<gene>
    <name evidence="10" type="primary">LOC112273480</name>
    <name evidence="9" type="ORF">PHYPA_025294</name>
</gene>
<keyword evidence="5" id="KW-0472">Membrane</keyword>
<proteinExistence type="predicted"/>
<dbReference type="RefSeq" id="XP_073385484.1">
    <property type="nucleotide sequence ID" value="XM_073529383.1"/>
</dbReference>
<feature type="coiled-coil region" evidence="6">
    <location>
        <begin position="591"/>
        <end position="618"/>
    </location>
</feature>
<dbReference type="EMBL" id="ABEU02000020">
    <property type="protein sequence ID" value="PNR33351.1"/>
    <property type="molecule type" value="Genomic_DNA"/>
</dbReference>
<dbReference type="InterPro" id="IPR000237">
    <property type="entry name" value="GRIP_dom"/>
</dbReference>
<evidence type="ECO:0000256" key="5">
    <source>
        <dbReference type="ARBA" id="ARBA00023136"/>
    </source>
</evidence>
<comment type="subcellular location">
    <subcellularLocation>
        <location evidence="2">Cytoplasm</location>
    </subcellularLocation>
    <subcellularLocation>
        <location evidence="1">Endomembrane system</location>
        <topology evidence="1">Peripheral membrane protein</topology>
    </subcellularLocation>
</comment>
<dbReference type="GeneID" id="112273480"/>
<keyword evidence="4 6" id="KW-0175">Coiled coil</keyword>
<dbReference type="EnsemblPlants" id="Pp3c20_18210V3.2">
    <property type="protein sequence ID" value="PAC:32948026.CDS.1"/>
    <property type="gene ID" value="Pp3c20_18210"/>
</dbReference>
<keyword evidence="11" id="KW-1185">Reference proteome</keyword>
<feature type="region of interest" description="Disordered" evidence="7">
    <location>
        <begin position="58"/>
        <end position="105"/>
    </location>
</feature>
<evidence type="ECO:0000256" key="1">
    <source>
        <dbReference type="ARBA" id="ARBA00004184"/>
    </source>
</evidence>
<dbReference type="STRING" id="3218.A0A2K1IVQ1"/>
<dbReference type="PROSITE" id="PS50913">
    <property type="entry name" value="GRIP"/>
    <property type="match status" value="1"/>
</dbReference>
<dbReference type="InterPro" id="IPR051952">
    <property type="entry name" value="Golgi-autophagy_related"/>
</dbReference>
<keyword evidence="3" id="KW-0963">Cytoplasm</keyword>
<dbReference type="RefSeq" id="XP_024358105.1">
    <property type="nucleotide sequence ID" value="XM_024502337.2"/>
</dbReference>
<evidence type="ECO:0000256" key="3">
    <source>
        <dbReference type="ARBA" id="ARBA00022490"/>
    </source>
</evidence>
<dbReference type="RefSeq" id="XP_073385485.1">
    <property type="nucleotide sequence ID" value="XM_073529384.1"/>
</dbReference>
<dbReference type="PaxDb" id="3218-PP1S44_308V6.1"/>
<name>A0A2K1IVQ1_PHYPA</name>
<evidence type="ECO:0000313" key="10">
    <source>
        <dbReference type="EnsemblPlants" id="PAC:32948025.CDS.1"/>
    </source>
</evidence>
<evidence type="ECO:0000256" key="7">
    <source>
        <dbReference type="SAM" id="MobiDB-lite"/>
    </source>
</evidence>
<accession>A0A2K1IVQ1</accession>
<evidence type="ECO:0000313" key="9">
    <source>
        <dbReference type="EMBL" id="PNR33351.1"/>
    </source>
</evidence>
<feature type="domain" description="GRIP" evidence="8">
    <location>
        <begin position="826"/>
        <end position="873"/>
    </location>
</feature>
<sequence length="908" mass="101138">MAPADVESLRTENARLASEMASMKKKMMQAIKKQSTEVKLAQQRAEAAEAALAAVSNGSVDAASLHSGNESASSEVGSQVSLDSSIVRATSGVSEEGTGDRNDADVETLAEGVYLKEREVLALEARRSAEEKEKLEAVFRELKLSSDQIMEQLMERNRSLESQLEEISRIRVEQVRSSDVSPQHHEGVGASGVSDSEESRTSENVNAATISLLGKQLMEANEKVEKLEGELNEQVRSLQASEAADLDVKNAHPPADKTLSELNAKLLQVNKQLEEEVTKYNELDAKFGRLLKRSKQRILEVQKEKDDVEVQFKALEEKASEATARLAALQADLNATRNQAGDSIRNLDSERQQSNTALRRARQDIEEMRQVLGARELELNELSSQVFEKDQQITGLNERLIEAEAKQEVAILGLKDTHQKAVNNYAQQLAEATKDRIKGDEALSSLQAQLAENESKLAGIEAASSGEVVRLSALLDAARGDIQRIQSEHEKERETEREQHKSSILLLMDKLKTAELWIDQVEIRARDTRSELESELDRCRQILSATQVELATARVETKLQGQELAAYKVRAHALLQKKEAALQAAQDSSSIVTLESALEEAKAEATAASAARDQVMRKLDATVADYQRRFDAQVGAIEEAELHMRHLATQLESSKALVKSQQAEYERRLNLAEESLSLKSEVPATTPTPVNEDLEREITAIRLAEKHLKEEFESYKEMTNSMMSSKDEEMMRLLEDRNSLQKHLSQKASSVVTIKSVTSSPPPPLAEQQILILARLQAQKEEEVARCLRHIEALQEEIKEREQENRLRCHQITILKEEYHNSERNQKRSTVDMTYVKNVILKLLETGEVEALLPVIAMLLQFSPDEMHRCQEAYNMRASAEVPLSGAAAVVDAATAAPRSLLSRFTLS</sequence>
<feature type="coiled-coil region" evidence="6">
    <location>
        <begin position="415"/>
        <end position="549"/>
    </location>
</feature>